<feature type="domain" description="UvrC family homology region profile" evidence="11">
    <location>
        <begin position="276"/>
        <end position="447"/>
    </location>
</feature>
<dbReference type="Gene3D" id="3.40.1440.10">
    <property type="entry name" value="GIY-YIG endonuclease"/>
    <property type="match status" value="1"/>
</dbReference>
<dbReference type="Pfam" id="PF02151">
    <property type="entry name" value="UVR"/>
    <property type="match status" value="1"/>
</dbReference>
<dbReference type="GO" id="GO:0009380">
    <property type="term" value="C:excinuclease repair complex"/>
    <property type="evidence" value="ECO:0007669"/>
    <property type="project" value="InterPro"/>
</dbReference>
<dbReference type="FunFam" id="3.30.420.340:FF:000001">
    <property type="entry name" value="UvrABC system protein C"/>
    <property type="match status" value="1"/>
</dbReference>
<evidence type="ECO:0000256" key="4">
    <source>
        <dbReference type="ARBA" id="ARBA00022881"/>
    </source>
</evidence>
<dbReference type="Gene3D" id="4.10.860.10">
    <property type="entry name" value="UVR domain"/>
    <property type="match status" value="1"/>
</dbReference>
<dbReference type="STRING" id="523844.MSTHT_0777"/>
<dbReference type="Gene3D" id="3.30.420.340">
    <property type="entry name" value="UvrC, RNAse H endonuclease domain"/>
    <property type="match status" value="1"/>
</dbReference>
<dbReference type="SUPFAM" id="SSF82771">
    <property type="entry name" value="GIY-YIG endonuclease"/>
    <property type="match status" value="1"/>
</dbReference>
<evidence type="ECO:0000313" key="12">
    <source>
        <dbReference type="EMBL" id="AKB12535.1"/>
    </source>
</evidence>
<keyword evidence="6 7" id="KW-0742">SOS response</keyword>
<organism evidence="12 13">
    <name type="scientific">Methanosarcina thermophila (strain ATCC 43570 / DSM 1825 / OCM 12 / VKM B-1830 / TM-1)</name>
    <dbReference type="NCBI Taxonomy" id="523844"/>
    <lineage>
        <taxon>Archaea</taxon>
        <taxon>Methanobacteriati</taxon>
        <taxon>Methanobacteriota</taxon>
        <taxon>Stenosarchaea group</taxon>
        <taxon>Methanomicrobia</taxon>
        <taxon>Methanosarcinales</taxon>
        <taxon>Methanosarcinaceae</taxon>
        <taxon>Methanosarcina</taxon>
    </lineage>
</organism>
<dbReference type="InterPro" id="IPR047296">
    <property type="entry name" value="GIY-YIG_UvrC_Cho"/>
</dbReference>
<dbReference type="RefSeq" id="WP_048166679.1">
    <property type="nucleotide sequence ID" value="NZ_CP009501.1"/>
</dbReference>
<dbReference type="NCBIfam" id="TIGR00194">
    <property type="entry name" value="uvrC"/>
    <property type="match status" value="1"/>
</dbReference>
<dbReference type="Proteomes" id="UP000066529">
    <property type="component" value="Chromosome"/>
</dbReference>
<dbReference type="GO" id="GO:0009432">
    <property type="term" value="P:SOS response"/>
    <property type="evidence" value="ECO:0007669"/>
    <property type="project" value="UniProtKB-UniRule"/>
</dbReference>
<dbReference type="InterPro" id="IPR050066">
    <property type="entry name" value="UvrABC_protein_C"/>
</dbReference>
<dbReference type="Pfam" id="PF01541">
    <property type="entry name" value="GIY-YIG"/>
    <property type="match status" value="1"/>
</dbReference>
<dbReference type="GO" id="GO:0005737">
    <property type="term" value="C:cytoplasm"/>
    <property type="evidence" value="ECO:0007669"/>
    <property type="project" value="UniProtKB-SubCell"/>
</dbReference>
<keyword evidence="4 7" id="KW-0267">Excision nuclease</keyword>
<dbReference type="Pfam" id="PF22920">
    <property type="entry name" value="UvrC_RNaseH"/>
    <property type="match status" value="1"/>
</dbReference>
<evidence type="ECO:0000313" key="13">
    <source>
        <dbReference type="Proteomes" id="UP000066529"/>
    </source>
</evidence>
<dbReference type="InterPro" id="IPR036876">
    <property type="entry name" value="UVR_dom_sf"/>
</dbReference>
<dbReference type="AlphaFoldDB" id="A0A0E3KYE8"/>
<dbReference type="SMART" id="SM00465">
    <property type="entry name" value="GIYc"/>
    <property type="match status" value="1"/>
</dbReference>
<evidence type="ECO:0000256" key="1">
    <source>
        <dbReference type="ARBA" id="ARBA00022490"/>
    </source>
</evidence>
<feature type="domain" description="GIY-YIG" evidence="10">
    <location>
        <begin position="9"/>
        <end position="87"/>
    </location>
</feature>
<dbReference type="InterPro" id="IPR001162">
    <property type="entry name" value="UvrC_RNase_H_dom"/>
</dbReference>
<dbReference type="EMBL" id="CP009501">
    <property type="protein sequence ID" value="AKB12535.1"/>
    <property type="molecule type" value="Genomic_DNA"/>
</dbReference>
<evidence type="ECO:0000256" key="2">
    <source>
        <dbReference type="ARBA" id="ARBA00022763"/>
    </source>
</evidence>
<dbReference type="PANTHER" id="PTHR30562:SF1">
    <property type="entry name" value="UVRABC SYSTEM PROTEIN C"/>
    <property type="match status" value="1"/>
</dbReference>
<evidence type="ECO:0000256" key="7">
    <source>
        <dbReference type="HAMAP-Rule" id="MF_00203"/>
    </source>
</evidence>
<dbReference type="PATRIC" id="fig|523844.20.peg.991"/>
<dbReference type="PROSITE" id="PS50164">
    <property type="entry name" value="GIY_YIG"/>
    <property type="match status" value="1"/>
</dbReference>
<keyword evidence="2 7" id="KW-0227">DNA damage</keyword>
<dbReference type="HAMAP" id="MF_00203">
    <property type="entry name" value="UvrC"/>
    <property type="match status" value="1"/>
</dbReference>
<dbReference type="InterPro" id="IPR004791">
    <property type="entry name" value="UvrC"/>
</dbReference>
<sequence length="519" mass="60077">MIDLEALPHLPGCYLFKNEEGTVLYVGKAKDLKKRVSSYFQKRDHDPKTESLVQAARDLDFIVTNTEVEALLLENTLIKKHWPRYNIALKDSKRYACIHLTEEKFPRIRLSRKRSENGISFGPFISAKERDYIFEVVRKTFQLRTCKQMPKRACLRYHMAACSGPCIGAISPEKYAEKVKKASSVLKGNIRELIESMEKEMRELASRQQFEQAMALRDEIAALEYLQEKQNVERQKKHNEDILSYIVRDNTVYLMLFKVYKGTLEDKQDYVFAYGENFLEEFLVQYYSENEPPEELILPEPLDDSLVDFLSHVKGIKVKVTVPKQGEKKELLDLALKNVEIGFFGDRKKLEALQSKLSLPKLPNVIECFDISHLSGTATVGSMVQFRGGRPDKHNYRRFRIEGVEGIDDFASIAEVVRRRYSRLLEDKHDLPDLIIIDGGKGQLSSAFEELRKLKLRIPIISIAKREEEIYVPGLKSPLPIKKDDKASLFIQEIRDEAHRFAINYNRLLRQKSLIPKNS</sequence>
<dbReference type="PROSITE" id="PS50165">
    <property type="entry name" value="UVRC"/>
    <property type="match status" value="1"/>
</dbReference>
<dbReference type="GO" id="GO:0006289">
    <property type="term" value="P:nucleotide-excision repair"/>
    <property type="evidence" value="ECO:0007669"/>
    <property type="project" value="UniProtKB-UniRule"/>
</dbReference>
<dbReference type="InterPro" id="IPR001943">
    <property type="entry name" value="UVR_dom"/>
</dbReference>
<evidence type="ECO:0000259" key="11">
    <source>
        <dbReference type="PROSITE" id="PS50165"/>
    </source>
</evidence>
<keyword evidence="1 7" id="KW-0963">Cytoplasm</keyword>
<gene>
    <name evidence="7" type="primary">uvrC</name>
    <name evidence="12" type="ORF">MSTHT_0777</name>
</gene>
<dbReference type="PANTHER" id="PTHR30562">
    <property type="entry name" value="UVRC/OXIDOREDUCTASE"/>
    <property type="match status" value="1"/>
</dbReference>
<dbReference type="Pfam" id="PF08459">
    <property type="entry name" value="UvrC_RNaseH_dom"/>
    <property type="match status" value="1"/>
</dbReference>
<feature type="domain" description="UVR" evidence="9">
    <location>
        <begin position="191"/>
        <end position="226"/>
    </location>
</feature>
<dbReference type="OrthoDB" id="121419at2157"/>
<dbReference type="PROSITE" id="PS50151">
    <property type="entry name" value="UVR"/>
    <property type="match status" value="1"/>
</dbReference>
<dbReference type="InterPro" id="IPR035901">
    <property type="entry name" value="GIY-YIG_endonuc_sf"/>
</dbReference>
<dbReference type="InterPro" id="IPR000305">
    <property type="entry name" value="GIY-YIG_endonuc"/>
</dbReference>
<comment type="similarity">
    <text evidence="7">Belongs to the UvrC family.</text>
</comment>
<dbReference type="HOGENOM" id="CLU_014841_3_2_2"/>
<protein>
    <recommendedName>
        <fullName evidence="7">UvrABC system protein C</fullName>
        <shortName evidence="7">Protein UvrC</shortName>
    </recommendedName>
    <alternativeName>
        <fullName evidence="7">Excinuclease ABC subunit C</fullName>
    </alternativeName>
</protein>
<evidence type="ECO:0000256" key="3">
    <source>
        <dbReference type="ARBA" id="ARBA00022769"/>
    </source>
</evidence>
<evidence type="ECO:0000256" key="5">
    <source>
        <dbReference type="ARBA" id="ARBA00023204"/>
    </source>
</evidence>
<dbReference type="CDD" id="cd10434">
    <property type="entry name" value="GIY-YIG_UvrC_Cho"/>
    <property type="match status" value="1"/>
</dbReference>
<keyword evidence="3 7" id="KW-0228">DNA excision</keyword>
<keyword evidence="8" id="KW-0175">Coiled coil</keyword>
<evidence type="ECO:0000256" key="6">
    <source>
        <dbReference type="ARBA" id="ARBA00023236"/>
    </source>
</evidence>
<dbReference type="GO" id="GO:0003677">
    <property type="term" value="F:DNA binding"/>
    <property type="evidence" value="ECO:0007669"/>
    <property type="project" value="UniProtKB-UniRule"/>
</dbReference>
<feature type="coiled-coil region" evidence="8">
    <location>
        <begin position="187"/>
        <end position="214"/>
    </location>
</feature>
<keyword evidence="5 7" id="KW-0234">DNA repair</keyword>
<evidence type="ECO:0000259" key="9">
    <source>
        <dbReference type="PROSITE" id="PS50151"/>
    </source>
</evidence>
<dbReference type="SUPFAM" id="SSF46600">
    <property type="entry name" value="C-terminal UvrC-binding domain of UvrB"/>
    <property type="match status" value="1"/>
</dbReference>
<accession>A0A0E3KYE8</accession>
<proteinExistence type="inferred from homology"/>
<dbReference type="GO" id="GO:0009381">
    <property type="term" value="F:excinuclease ABC activity"/>
    <property type="evidence" value="ECO:0007669"/>
    <property type="project" value="UniProtKB-UniRule"/>
</dbReference>
<evidence type="ECO:0000256" key="8">
    <source>
        <dbReference type="SAM" id="Coils"/>
    </source>
</evidence>
<dbReference type="FunFam" id="3.40.1440.10:FF:000001">
    <property type="entry name" value="UvrABC system protein C"/>
    <property type="match status" value="1"/>
</dbReference>
<dbReference type="GeneID" id="24847692"/>
<dbReference type="KEGG" id="mthr:MSTHT_0777"/>
<reference evidence="12 13" key="1">
    <citation type="submission" date="2014-07" db="EMBL/GenBank/DDBJ databases">
        <title>Methanogenic archaea and the global carbon cycle.</title>
        <authorList>
            <person name="Henriksen J.R."/>
            <person name="Luke J."/>
            <person name="Reinhart S."/>
            <person name="Benedict M.N."/>
            <person name="Youngblut N.D."/>
            <person name="Metcalf M.E."/>
            <person name="Whitaker R.J."/>
            <person name="Metcalf W.W."/>
        </authorList>
    </citation>
    <scope>NUCLEOTIDE SEQUENCE [LARGE SCALE GENOMIC DNA]</scope>
    <source>
        <strain evidence="13">ATCC 43570 / DSM 1825 / OCM 12 / VKM B-1830 / TM-1</strain>
    </source>
</reference>
<dbReference type="InterPro" id="IPR038476">
    <property type="entry name" value="UvrC_RNase_H_dom_sf"/>
</dbReference>
<comment type="subcellular location">
    <subcellularLocation>
        <location evidence="7">Cytoplasm</location>
    </subcellularLocation>
</comment>
<name>A0A0E3KYE8_METTT</name>
<evidence type="ECO:0000259" key="10">
    <source>
        <dbReference type="PROSITE" id="PS50164"/>
    </source>
</evidence>
<comment type="subunit">
    <text evidence="7">Interacts with UvrB in an incision complex.</text>
</comment>
<comment type="function">
    <text evidence="7">The UvrABC repair system catalyzes the recognition and processing of DNA lesions. UvrC both incises the 5' and 3' sides of the lesion. The N-terminal half is responsible for the 3' incision and the C-terminal half is responsible for the 5' incision.</text>
</comment>